<protein>
    <submittedName>
        <fullName evidence="2">Uncharacterized protein</fullName>
    </submittedName>
</protein>
<sequence length="209" mass="23709">MVEYMSKFGHLKQRWQIGSNLDPIRSGSGSDPKIQSEIRKIFACFRKNPLISSKWSYTDERCAISPDNLRKSASNRAAELRNTRFQNTKLTRVAGARCGIFKFSGFANERAENTFATKAVLRTNPIRSDPDPKVGSGSGIRNLDPIRSENPIRSATSDLKTHNTVNLTLQIHARNMCKMRNVRTVFFWSSTCVSYLNQMCKIRAKTDEI</sequence>
<gene>
    <name evidence="2" type="ORF">L596_021267</name>
</gene>
<reference evidence="2 3" key="2">
    <citation type="journal article" date="2019" name="G3 (Bethesda)">
        <title>Hybrid Assembly of the Genome of the Entomopathogenic Nematode Steinernema carpocapsae Identifies the X-Chromosome.</title>
        <authorList>
            <person name="Serra L."/>
            <person name="Macchietto M."/>
            <person name="Macias-Munoz A."/>
            <person name="McGill C.J."/>
            <person name="Rodriguez I.M."/>
            <person name="Rodriguez B."/>
            <person name="Murad R."/>
            <person name="Mortazavi A."/>
        </authorList>
    </citation>
    <scope>NUCLEOTIDE SEQUENCE [LARGE SCALE GENOMIC DNA]</scope>
    <source>
        <strain evidence="2 3">ALL</strain>
    </source>
</reference>
<comment type="caution">
    <text evidence="2">The sequence shown here is derived from an EMBL/GenBank/DDBJ whole genome shotgun (WGS) entry which is preliminary data.</text>
</comment>
<evidence type="ECO:0000256" key="1">
    <source>
        <dbReference type="SAM" id="MobiDB-lite"/>
    </source>
</evidence>
<evidence type="ECO:0000313" key="2">
    <source>
        <dbReference type="EMBL" id="TKR69066.1"/>
    </source>
</evidence>
<proteinExistence type="predicted"/>
<organism evidence="2 3">
    <name type="scientific">Steinernema carpocapsae</name>
    <name type="common">Entomopathogenic nematode</name>
    <dbReference type="NCBI Taxonomy" id="34508"/>
    <lineage>
        <taxon>Eukaryota</taxon>
        <taxon>Metazoa</taxon>
        <taxon>Ecdysozoa</taxon>
        <taxon>Nematoda</taxon>
        <taxon>Chromadorea</taxon>
        <taxon>Rhabditida</taxon>
        <taxon>Tylenchina</taxon>
        <taxon>Panagrolaimomorpha</taxon>
        <taxon>Strongyloidoidea</taxon>
        <taxon>Steinernematidae</taxon>
        <taxon>Steinernema</taxon>
    </lineage>
</organism>
<evidence type="ECO:0000313" key="3">
    <source>
        <dbReference type="Proteomes" id="UP000298663"/>
    </source>
</evidence>
<name>A0A4U5MI45_STECR</name>
<dbReference type="Proteomes" id="UP000298663">
    <property type="component" value="Unassembled WGS sequence"/>
</dbReference>
<reference evidence="2 3" key="1">
    <citation type="journal article" date="2015" name="Genome Biol.">
        <title>Comparative genomics of Steinernema reveals deeply conserved gene regulatory networks.</title>
        <authorList>
            <person name="Dillman A.R."/>
            <person name="Macchietto M."/>
            <person name="Porter C.F."/>
            <person name="Rogers A."/>
            <person name="Williams B."/>
            <person name="Antoshechkin I."/>
            <person name="Lee M.M."/>
            <person name="Goodwin Z."/>
            <person name="Lu X."/>
            <person name="Lewis E.E."/>
            <person name="Goodrich-Blair H."/>
            <person name="Stock S.P."/>
            <person name="Adams B.J."/>
            <person name="Sternberg P.W."/>
            <person name="Mortazavi A."/>
        </authorList>
    </citation>
    <scope>NUCLEOTIDE SEQUENCE [LARGE SCALE GENOMIC DNA]</scope>
    <source>
        <strain evidence="2 3">ALL</strain>
    </source>
</reference>
<keyword evidence="3" id="KW-1185">Reference proteome</keyword>
<dbReference type="AlphaFoldDB" id="A0A4U5MI45"/>
<dbReference type="EMBL" id="AZBU02000007">
    <property type="protein sequence ID" value="TKR69066.1"/>
    <property type="molecule type" value="Genomic_DNA"/>
</dbReference>
<accession>A0A4U5MI45</accession>
<feature type="region of interest" description="Disordered" evidence="1">
    <location>
        <begin position="124"/>
        <end position="155"/>
    </location>
</feature>